<name>A0AAE1ALG9_9GAST</name>
<dbReference type="AlphaFoldDB" id="A0AAE1ALG9"/>
<dbReference type="Proteomes" id="UP001283361">
    <property type="component" value="Unassembled WGS sequence"/>
</dbReference>
<organism evidence="2 3">
    <name type="scientific">Elysia crispata</name>
    <name type="common">lettuce slug</name>
    <dbReference type="NCBI Taxonomy" id="231223"/>
    <lineage>
        <taxon>Eukaryota</taxon>
        <taxon>Metazoa</taxon>
        <taxon>Spiralia</taxon>
        <taxon>Lophotrochozoa</taxon>
        <taxon>Mollusca</taxon>
        <taxon>Gastropoda</taxon>
        <taxon>Heterobranchia</taxon>
        <taxon>Euthyneura</taxon>
        <taxon>Panpulmonata</taxon>
        <taxon>Sacoglossa</taxon>
        <taxon>Placobranchoidea</taxon>
        <taxon>Plakobranchidae</taxon>
        <taxon>Elysia</taxon>
    </lineage>
</organism>
<dbReference type="EMBL" id="JAWDGP010001678">
    <property type="protein sequence ID" value="KAK3789351.1"/>
    <property type="molecule type" value="Genomic_DNA"/>
</dbReference>
<proteinExistence type="predicted"/>
<keyword evidence="3" id="KW-1185">Reference proteome</keyword>
<accession>A0AAE1ALG9</accession>
<comment type="caution">
    <text evidence="2">The sequence shown here is derived from an EMBL/GenBank/DDBJ whole genome shotgun (WGS) entry which is preliminary data.</text>
</comment>
<feature type="compositionally biased region" description="Basic and acidic residues" evidence="1">
    <location>
        <begin position="1"/>
        <end position="25"/>
    </location>
</feature>
<gene>
    <name evidence="2" type="ORF">RRG08_001739</name>
</gene>
<evidence type="ECO:0000313" key="3">
    <source>
        <dbReference type="Proteomes" id="UP001283361"/>
    </source>
</evidence>
<evidence type="ECO:0000256" key="1">
    <source>
        <dbReference type="SAM" id="MobiDB-lite"/>
    </source>
</evidence>
<evidence type="ECO:0000313" key="2">
    <source>
        <dbReference type="EMBL" id="KAK3789351.1"/>
    </source>
</evidence>
<feature type="region of interest" description="Disordered" evidence="1">
    <location>
        <begin position="1"/>
        <end position="82"/>
    </location>
</feature>
<protein>
    <submittedName>
        <fullName evidence="2">Uncharacterized protein</fullName>
    </submittedName>
</protein>
<feature type="compositionally biased region" description="Polar residues" evidence="1">
    <location>
        <begin position="31"/>
        <end position="46"/>
    </location>
</feature>
<reference evidence="2" key="1">
    <citation type="journal article" date="2023" name="G3 (Bethesda)">
        <title>A reference genome for the long-term kleptoplast-retaining sea slug Elysia crispata morphotype clarki.</title>
        <authorList>
            <person name="Eastman K.E."/>
            <person name="Pendleton A.L."/>
            <person name="Shaikh M.A."/>
            <person name="Suttiyut T."/>
            <person name="Ogas R."/>
            <person name="Tomko P."/>
            <person name="Gavelis G."/>
            <person name="Widhalm J.R."/>
            <person name="Wisecaver J.H."/>
        </authorList>
    </citation>
    <scope>NUCLEOTIDE SEQUENCE</scope>
    <source>
        <strain evidence="2">ECLA1</strain>
    </source>
</reference>
<sequence>MAESINHREKRPESIRLAEPQIHDPKRYRRTSSQSAGESEPCNDSGTGVVRSKISILPGHRVSSPRSGGIASLTLRRLSPEL</sequence>